<accession>A0A9P4SAN7</accession>
<dbReference type="AlphaFoldDB" id="A0A9P4SAN7"/>
<comment type="caution">
    <text evidence="1">The sequence shown here is derived from an EMBL/GenBank/DDBJ whole genome shotgun (WGS) entry which is preliminary data.</text>
</comment>
<proteinExistence type="predicted"/>
<dbReference type="EMBL" id="MU006095">
    <property type="protein sequence ID" value="KAF2839191.1"/>
    <property type="molecule type" value="Genomic_DNA"/>
</dbReference>
<dbReference type="Proteomes" id="UP000799429">
    <property type="component" value="Unassembled WGS sequence"/>
</dbReference>
<name>A0A9P4SAN7_9PEZI</name>
<evidence type="ECO:0000313" key="2">
    <source>
        <dbReference type="Proteomes" id="UP000799429"/>
    </source>
</evidence>
<protein>
    <submittedName>
        <fullName evidence="1">Uncharacterized protein</fullName>
    </submittedName>
</protein>
<reference evidence="1" key="1">
    <citation type="journal article" date="2020" name="Stud. Mycol.">
        <title>101 Dothideomycetes genomes: a test case for predicting lifestyles and emergence of pathogens.</title>
        <authorList>
            <person name="Haridas S."/>
            <person name="Albert R."/>
            <person name="Binder M."/>
            <person name="Bloem J."/>
            <person name="Labutti K."/>
            <person name="Salamov A."/>
            <person name="Andreopoulos B."/>
            <person name="Baker S."/>
            <person name="Barry K."/>
            <person name="Bills G."/>
            <person name="Bluhm B."/>
            <person name="Cannon C."/>
            <person name="Castanera R."/>
            <person name="Culley D."/>
            <person name="Daum C."/>
            <person name="Ezra D."/>
            <person name="Gonzalez J."/>
            <person name="Henrissat B."/>
            <person name="Kuo A."/>
            <person name="Liang C."/>
            <person name="Lipzen A."/>
            <person name="Lutzoni F."/>
            <person name="Magnuson J."/>
            <person name="Mondo S."/>
            <person name="Nolan M."/>
            <person name="Ohm R."/>
            <person name="Pangilinan J."/>
            <person name="Park H.-J."/>
            <person name="Ramirez L."/>
            <person name="Alfaro M."/>
            <person name="Sun H."/>
            <person name="Tritt A."/>
            <person name="Yoshinaga Y."/>
            <person name="Zwiers L.-H."/>
            <person name="Turgeon B."/>
            <person name="Goodwin S."/>
            <person name="Spatafora J."/>
            <person name="Crous P."/>
            <person name="Grigoriev I."/>
        </authorList>
    </citation>
    <scope>NUCLEOTIDE SEQUENCE</scope>
    <source>
        <strain evidence="1">CBS 101060</strain>
    </source>
</reference>
<sequence length="150" mass="17052">MPRCYMLCERNIDLTPFGQEGIDVTKFDKVVIYANPAHNSTSFFAICAKEGNLELQMLHLKLAYSIEYSARKVQIGTNVIQIAGQWEKYRNSIYVAEFTYDSLETKVGFDHTRVIGTGTTNPAVVRRIAITTPGNSESKMLNKRRYRVCC</sequence>
<evidence type="ECO:0000313" key="1">
    <source>
        <dbReference type="EMBL" id="KAF2839191.1"/>
    </source>
</evidence>
<keyword evidence="2" id="KW-1185">Reference proteome</keyword>
<organism evidence="1 2">
    <name type="scientific">Patellaria atrata CBS 101060</name>
    <dbReference type="NCBI Taxonomy" id="1346257"/>
    <lineage>
        <taxon>Eukaryota</taxon>
        <taxon>Fungi</taxon>
        <taxon>Dikarya</taxon>
        <taxon>Ascomycota</taxon>
        <taxon>Pezizomycotina</taxon>
        <taxon>Dothideomycetes</taxon>
        <taxon>Dothideomycetes incertae sedis</taxon>
        <taxon>Patellariales</taxon>
        <taxon>Patellariaceae</taxon>
        <taxon>Patellaria</taxon>
    </lineage>
</organism>
<gene>
    <name evidence="1" type="ORF">M501DRAFT_765729</name>
</gene>